<dbReference type="AlphaFoldDB" id="A0A371E7P4"/>
<keyword evidence="4" id="KW-1185">Reference proteome</keyword>
<proteinExistence type="predicted"/>
<dbReference type="OrthoDB" id="415724at2759"/>
<accession>A0A371E7P4</accession>
<dbReference type="InterPro" id="IPR043128">
    <property type="entry name" value="Rev_trsase/Diguanyl_cyclase"/>
</dbReference>
<keyword evidence="1" id="KW-0511">Multifunctional enzyme</keyword>
<evidence type="ECO:0000313" key="3">
    <source>
        <dbReference type="EMBL" id="RDX62029.1"/>
    </source>
</evidence>
<dbReference type="PANTHER" id="PTHR37984:SF5">
    <property type="entry name" value="PROTEIN NYNRIN-LIKE"/>
    <property type="match status" value="1"/>
</dbReference>
<evidence type="ECO:0000256" key="1">
    <source>
        <dbReference type="ARBA" id="ARBA00023268"/>
    </source>
</evidence>
<dbReference type="InterPro" id="IPR050951">
    <property type="entry name" value="Retrovirus_Pol_polyprotein"/>
</dbReference>
<dbReference type="EMBL" id="QJKJ01015742">
    <property type="protein sequence ID" value="RDX62029.1"/>
    <property type="molecule type" value="Genomic_DNA"/>
</dbReference>
<dbReference type="InterPro" id="IPR043502">
    <property type="entry name" value="DNA/RNA_pol_sf"/>
</dbReference>
<dbReference type="InterPro" id="IPR041577">
    <property type="entry name" value="RT_RNaseH_2"/>
</dbReference>
<dbReference type="GO" id="GO:0003824">
    <property type="term" value="F:catalytic activity"/>
    <property type="evidence" value="ECO:0007669"/>
    <property type="project" value="UniProtKB-KW"/>
</dbReference>
<dbReference type="SUPFAM" id="SSF56672">
    <property type="entry name" value="DNA/RNA polymerases"/>
    <property type="match status" value="1"/>
</dbReference>
<evidence type="ECO:0000259" key="2">
    <source>
        <dbReference type="Pfam" id="PF17919"/>
    </source>
</evidence>
<organism evidence="3 4">
    <name type="scientific">Mucuna pruriens</name>
    <name type="common">Velvet bean</name>
    <name type="synonym">Dolichos pruriens</name>
    <dbReference type="NCBI Taxonomy" id="157652"/>
    <lineage>
        <taxon>Eukaryota</taxon>
        <taxon>Viridiplantae</taxon>
        <taxon>Streptophyta</taxon>
        <taxon>Embryophyta</taxon>
        <taxon>Tracheophyta</taxon>
        <taxon>Spermatophyta</taxon>
        <taxon>Magnoliopsida</taxon>
        <taxon>eudicotyledons</taxon>
        <taxon>Gunneridae</taxon>
        <taxon>Pentapetalae</taxon>
        <taxon>rosids</taxon>
        <taxon>fabids</taxon>
        <taxon>Fabales</taxon>
        <taxon>Fabaceae</taxon>
        <taxon>Papilionoideae</taxon>
        <taxon>50 kb inversion clade</taxon>
        <taxon>NPAAA clade</taxon>
        <taxon>indigoferoid/millettioid clade</taxon>
        <taxon>Phaseoleae</taxon>
        <taxon>Mucuna</taxon>
    </lineage>
</organism>
<dbReference type="Proteomes" id="UP000257109">
    <property type="component" value="Unassembled WGS sequence"/>
</dbReference>
<gene>
    <name evidence="3" type="primary">pol</name>
    <name evidence="3" type="ORF">CR513_59681</name>
</gene>
<protein>
    <submittedName>
        <fullName evidence="3">Retrovirus-related Pol polyprotein from transposon 17.6</fullName>
    </submittedName>
</protein>
<dbReference type="Gene3D" id="3.10.10.10">
    <property type="entry name" value="HIV Type 1 Reverse Transcriptase, subunit A, domain 1"/>
    <property type="match status" value="1"/>
</dbReference>
<dbReference type="Pfam" id="PF17919">
    <property type="entry name" value="RT_RNaseH_2"/>
    <property type="match status" value="1"/>
</dbReference>
<feature type="domain" description="Reverse transcriptase/retrotransposon-derived protein RNase H-like" evidence="2">
    <location>
        <begin position="185"/>
        <end position="236"/>
    </location>
</feature>
<feature type="non-terminal residue" evidence="3">
    <location>
        <position position="1"/>
    </location>
</feature>
<reference evidence="3" key="1">
    <citation type="submission" date="2018-05" db="EMBL/GenBank/DDBJ databases">
        <title>Draft genome of Mucuna pruriens seed.</title>
        <authorList>
            <person name="Nnadi N.E."/>
            <person name="Vos R."/>
            <person name="Hasami M.H."/>
            <person name="Devisetty U.K."/>
            <person name="Aguiy J.C."/>
        </authorList>
    </citation>
    <scope>NUCLEOTIDE SEQUENCE [LARGE SCALE GENOMIC DNA]</scope>
    <source>
        <strain evidence="3">JCA_2017</strain>
    </source>
</reference>
<dbReference type="PANTHER" id="PTHR37984">
    <property type="entry name" value="PROTEIN CBG26694"/>
    <property type="match status" value="1"/>
</dbReference>
<comment type="caution">
    <text evidence="3">The sequence shown here is derived from an EMBL/GenBank/DDBJ whole genome shotgun (WGS) entry which is preliminary data.</text>
</comment>
<sequence length="240" mass="27961">MFFCSDSRTFSQRKCLKDCHQLEELSTKQSFARIKRDPKYVTQLLDKGLVRETKSPCAILVILVPKKDGTWGNYTFDYILLFPNFVDDHVMHVKSVFLLLKKEFLYVNLEKCTYCINEFIFLGYTIGFEGVKVDEEKVRAIRSWLKSMSIGDVRSFHGLASFYRHFLKDFSTLATPLIEIVKKIDFQALKDRLTSAFILALPNFNKSFELEYDVFNMIVGTVLLQEGHPIAFFIEKQKKS</sequence>
<dbReference type="Gene3D" id="3.30.70.270">
    <property type="match status" value="2"/>
</dbReference>
<evidence type="ECO:0000313" key="4">
    <source>
        <dbReference type="Proteomes" id="UP000257109"/>
    </source>
</evidence>
<name>A0A371E7P4_MUCPR</name>